<dbReference type="AlphaFoldDB" id="A0A840IAB6"/>
<accession>A0A840IAB6</accession>
<protein>
    <submittedName>
        <fullName evidence="3">Uncharacterized protein YcsI (UPF0317 family)</fullName>
    </submittedName>
</protein>
<reference evidence="3 4" key="1">
    <citation type="submission" date="2020-08" db="EMBL/GenBank/DDBJ databases">
        <title>Genomic Encyclopedia of Archaeal and Bacterial Type Strains, Phase II (KMG-II): from individual species to whole genera.</title>
        <authorList>
            <person name="Goeker M."/>
        </authorList>
    </citation>
    <scope>NUCLEOTIDE SEQUENCE [LARGE SCALE GENOMIC DNA]</scope>
    <source>
        <strain evidence="3 4">DSM 23288</strain>
    </source>
</reference>
<sequence length="255" mass="27087">MSAFAEYRAAVRGGAWSGPTRDAAPGHVQCNLVVLPGEWAEGFAAWCAANPAVAPVLARSEPGDPRLPALGEGVDVRTDLPRYRLFRDGRPDGEVGDLLDLWADDLVAFAFGCSFSLEEALRRDGISLGYEARGFGGAIYRTDRETVAAGGFAAPLVVSMRPLAPAEAERAVEVSRRYPQLHGAPVHVGDPAELGIVLEEPLDAIGDVSVADGEVPVFWACGVTPQLSLEAARPPLAITHLSAHMLVSELRLEEL</sequence>
<dbReference type="Proteomes" id="UP000585272">
    <property type="component" value="Unassembled WGS sequence"/>
</dbReference>
<evidence type="ECO:0000256" key="1">
    <source>
        <dbReference type="ARBA" id="ARBA00007896"/>
    </source>
</evidence>
<dbReference type="SUPFAM" id="SSF160920">
    <property type="entry name" value="PSTPO5379-like"/>
    <property type="match status" value="1"/>
</dbReference>
<evidence type="ECO:0000313" key="3">
    <source>
        <dbReference type="EMBL" id="MBB4661849.1"/>
    </source>
</evidence>
<gene>
    <name evidence="3" type="ORF">BDZ31_001422</name>
</gene>
<dbReference type="PANTHER" id="PTHR32022">
    <property type="entry name" value="D-GLUTAMATE CYCLASE, MITOCHONDRIAL"/>
    <property type="match status" value="1"/>
</dbReference>
<comment type="similarity">
    <text evidence="1">Belongs to the D-glutamate cyclase family.</text>
</comment>
<dbReference type="EMBL" id="JACHNU010000001">
    <property type="protein sequence ID" value="MBB4661849.1"/>
    <property type="molecule type" value="Genomic_DNA"/>
</dbReference>
<name>A0A840IAB6_9ACTN</name>
<keyword evidence="2" id="KW-0456">Lyase</keyword>
<organism evidence="3 4">
    <name type="scientific">Conexibacter arvalis</name>
    <dbReference type="NCBI Taxonomy" id="912552"/>
    <lineage>
        <taxon>Bacteria</taxon>
        <taxon>Bacillati</taxon>
        <taxon>Actinomycetota</taxon>
        <taxon>Thermoleophilia</taxon>
        <taxon>Solirubrobacterales</taxon>
        <taxon>Conexibacteraceae</taxon>
        <taxon>Conexibacter</taxon>
    </lineage>
</organism>
<dbReference type="InterPro" id="IPR009906">
    <property type="entry name" value="D-Glu_cyclase"/>
</dbReference>
<proteinExistence type="inferred from homology"/>
<dbReference type="GO" id="GO:0016829">
    <property type="term" value="F:lyase activity"/>
    <property type="evidence" value="ECO:0007669"/>
    <property type="project" value="UniProtKB-KW"/>
</dbReference>
<keyword evidence="4" id="KW-1185">Reference proteome</keyword>
<dbReference type="InterPro" id="IPR038021">
    <property type="entry name" value="Putative_hydro-lyase"/>
</dbReference>
<evidence type="ECO:0000313" key="4">
    <source>
        <dbReference type="Proteomes" id="UP000585272"/>
    </source>
</evidence>
<dbReference type="RefSeq" id="WP_183340359.1">
    <property type="nucleotide sequence ID" value="NZ_JACHNU010000001.1"/>
</dbReference>
<dbReference type="Gene3D" id="3.40.1640.10">
    <property type="entry name" value="PSTPO5379-like"/>
    <property type="match status" value="1"/>
</dbReference>
<dbReference type="Pfam" id="PF07286">
    <property type="entry name" value="D-Glu_cyclase"/>
    <property type="match status" value="1"/>
</dbReference>
<comment type="caution">
    <text evidence="3">The sequence shown here is derived from an EMBL/GenBank/DDBJ whole genome shotgun (WGS) entry which is preliminary data.</text>
</comment>
<dbReference type="PANTHER" id="PTHR32022:SF10">
    <property type="entry name" value="D-GLUTAMATE CYCLASE, MITOCHONDRIAL"/>
    <property type="match status" value="1"/>
</dbReference>
<evidence type="ECO:0000256" key="2">
    <source>
        <dbReference type="ARBA" id="ARBA00023239"/>
    </source>
</evidence>
<dbReference type="Gene3D" id="3.30.2040.10">
    <property type="entry name" value="PSTPO5379-like domain"/>
    <property type="match status" value="1"/>
</dbReference>